<reference evidence="2" key="2">
    <citation type="submission" date="2015-02" db="UniProtKB">
        <authorList>
            <consortium name="EnsemblMetazoa"/>
        </authorList>
    </citation>
    <scope>IDENTIFICATION</scope>
</reference>
<dbReference type="EMBL" id="JH431612">
    <property type="status" value="NOT_ANNOTATED_CDS"/>
    <property type="molecule type" value="Genomic_DNA"/>
</dbReference>
<protein>
    <submittedName>
        <fullName evidence="2">Uncharacterized protein</fullName>
    </submittedName>
</protein>
<name>T1IWD4_STRMM</name>
<proteinExistence type="predicted"/>
<keyword evidence="1" id="KW-0812">Transmembrane</keyword>
<dbReference type="Proteomes" id="UP000014500">
    <property type="component" value="Unassembled WGS sequence"/>
</dbReference>
<accession>T1IWD4</accession>
<keyword evidence="3" id="KW-1185">Reference proteome</keyword>
<keyword evidence="1" id="KW-1133">Transmembrane helix</keyword>
<dbReference type="AlphaFoldDB" id="T1IWD4"/>
<evidence type="ECO:0000313" key="3">
    <source>
        <dbReference type="Proteomes" id="UP000014500"/>
    </source>
</evidence>
<dbReference type="EnsemblMetazoa" id="SMAR005500-RA">
    <property type="protein sequence ID" value="SMAR005500-PA"/>
    <property type="gene ID" value="SMAR005500"/>
</dbReference>
<dbReference type="HOGENOM" id="CLU_1424856_0_0_1"/>
<evidence type="ECO:0000313" key="2">
    <source>
        <dbReference type="EnsemblMetazoa" id="SMAR005500-PA"/>
    </source>
</evidence>
<evidence type="ECO:0000256" key="1">
    <source>
        <dbReference type="SAM" id="Phobius"/>
    </source>
</evidence>
<feature type="transmembrane region" description="Helical" evidence="1">
    <location>
        <begin position="113"/>
        <end position="134"/>
    </location>
</feature>
<sequence length="191" mass="22309">SSGELLSSQDLIPQKFNYRLTSFIRLLRLFNVPTVARIVNFLSQPVIYKIAILNLETGEFVYFRKGSSQWEFLAMFWKRSLVGIQHNSLSEKYRKRFMLHGLMNKMQGLKRNSVCITVLTHTIFFLFLISLFFFCKSVCFHLSVLAGHFEVAVGHFSWLRCHFIPLALSCSMNSQRMMGLRTRNTVPKKDR</sequence>
<organism evidence="2 3">
    <name type="scientific">Strigamia maritima</name>
    <name type="common">European centipede</name>
    <name type="synonym">Geophilus maritimus</name>
    <dbReference type="NCBI Taxonomy" id="126957"/>
    <lineage>
        <taxon>Eukaryota</taxon>
        <taxon>Metazoa</taxon>
        <taxon>Ecdysozoa</taxon>
        <taxon>Arthropoda</taxon>
        <taxon>Myriapoda</taxon>
        <taxon>Chilopoda</taxon>
        <taxon>Pleurostigmophora</taxon>
        <taxon>Geophilomorpha</taxon>
        <taxon>Linotaeniidae</taxon>
        <taxon>Strigamia</taxon>
    </lineage>
</organism>
<reference evidence="3" key="1">
    <citation type="submission" date="2011-05" db="EMBL/GenBank/DDBJ databases">
        <authorList>
            <person name="Richards S.R."/>
            <person name="Qu J."/>
            <person name="Jiang H."/>
            <person name="Jhangiani S.N."/>
            <person name="Agravi P."/>
            <person name="Goodspeed R."/>
            <person name="Gross S."/>
            <person name="Mandapat C."/>
            <person name="Jackson L."/>
            <person name="Mathew T."/>
            <person name="Pu L."/>
            <person name="Thornton R."/>
            <person name="Saada N."/>
            <person name="Wilczek-Boney K.B."/>
            <person name="Lee S."/>
            <person name="Kovar C."/>
            <person name="Wu Y."/>
            <person name="Scherer S.E."/>
            <person name="Worley K.C."/>
            <person name="Muzny D.M."/>
            <person name="Gibbs R."/>
        </authorList>
    </citation>
    <scope>NUCLEOTIDE SEQUENCE</scope>
    <source>
        <strain evidence="3">Brora</strain>
    </source>
</reference>
<keyword evidence="1" id="KW-0472">Membrane</keyword>